<feature type="compositionally biased region" description="Low complexity" evidence="1">
    <location>
        <begin position="8"/>
        <end position="25"/>
    </location>
</feature>
<comment type="caution">
    <text evidence="2">The sequence shown here is derived from an EMBL/GenBank/DDBJ whole genome shotgun (WGS) entry which is preliminary data.</text>
</comment>
<reference evidence="2 3" key="1">
    <citation type="journal article" date="2019" name="Int. J. Syst. Evol. Microbiol.">
        <title>The Global Catalogue of Microorganisms (GCM) 10K type strain sequencing project: providing services to taxonomists for standard genome sequencing and annotation.</title>
        <authorList>
            <consortium name="The Broad Institute Genomics Platform"/>
            <consortium name="The Broad Institute Genome Sequencing Center for Infectious Disease"/>
            <person name="Wu L."/>
            <person name="Ma J."/>
        </authorList>
    </citation>
    <scope>NUCLEOTIDE SEQUENCE [LARGE SCALE GENOMIC DNA]</scope>
    <source>
        <strain evidence="2 3">JCM 12696</strain>
    </source>
</reference>
<protein>
    <submittedName>
        <fullName evidence="2">Uncharacterized protein</fullName>
    </submittedName>
</protein>
<feature type="compositionally biased region" description="Low complexity" evidence="1">
    <location>
        <begin position="53"/>
        <end position="62"/>
    </location>
</feature>
<evidence type="ECO:0000256" key="1">
    <source>
        <dbReference type="SAM" id="MobiDB-lite"/>
    </source>
</evidence>
<feature type="region of interest" description="Disordered" evidence="1">
    <location>
        <begin position="1"/>
        <end position="62"/>
    </location>
</feature>
<sequence length="62" mass="5632">MLAGFGGSAASSGPGPAEGDPAGAPETDPGAEADAAALGVSSEVPPQPVSTEATARAAIAAV</sequence>
<keyword evidence="3" id="KW-1185">Reference proteome</keyword>
<dbReference type="EMBL" id="BAAAKV010000057">
    <property type="protein sequence ID" value="GAA1188869.1"/>
    <property type="molecule type" value="Genomic_DNA"/>
</dbReference>
<evidence type="ECO:0000313" key="3">
    <source>
        <dbReference type="Proteomes" id="UP001501371"/>
    </source>
</evidence>
<proteinExistence type="predicted"/>
<evidence type="ECO:0000313" key="2">
    <source>
        <dbReference type="EMBL" id="GAA1188869.1"/>
    </source>
</evidence>
<accession>A0ABN1V1K6</accession>
<organism evidence="2 3">
    <name type="scientific">Streptomyces hebeiensis</name>
    <dbReference type="NCBI Taxonomy" id="229486"/>
    <lineage>
        <taxon>Bacteria</taxon>
        <taxon>Bacillati</taxon>
        <taxon>Actinomycetota</taxon>
        <taxon>Actinomycetes</taxon>
        <taxon>Kitasatosporales</taxon>
        <taxon>Streptomycetaceae</taxon>
        <taxon>Streptomyces</taxon>
    </lineage>
</organism>
<gene>
    <name evidence="2" type="ORF">GCM10009654_53040</name>
</gene>
<dbReference type="Proteomes" id="UP001501371">
    <property type="component" value="Unassembled WGS sequence"/>
</dbReference>
<name>A0ABN1V1K6_9ACTN</name>